<organism evidence="1 2">
    <name type="scientific">Liparis tanakae</name>
    <name type="common">Tanaka's snailfish</name>
    <dbReference type="NCBI Taxonomy" id="230148"/>
    <lineage>
        <taxon>Eukaryota</taxon>
        <taxon>Metazoa</taxon>
        <taxon>Chordata</taxon>
        <taxon>Craniata</taxon>
        <taxon>Vertebrata</taxon>
        <taxon>Euteleostomi</taxon>
        <taxon>Actinopterygii</taxon>
        <taxon>Neopterygii</taxon>
        <taxon>Teleostei</taxon>
        <taxon>Neoteleostei</taxon>
        <taxon>Acanthomorphata</taxon>
        <taxon>Eupercaria</taxon>
        <taxon>Perciformes</taxon>
        <taxon>Cottioidei</taxon>
        <taxon>Cottales</taxon>
        <taxon>Liparidae</taxon>
        <taxon>Liparis</taxon>
    </lineage>
</organism>
<gene>
    <name evidence="1" type="ORF">EYF80_038243</name>
</gene>
<comment type="caution">
    <text evidence="1">The sequence shown here is derived from an EMBL/GenBank/DDBJ whole genome shotgun (WGS) entry which is preliminary data.</text>
</comment>
<accession>A0A4Z2GFQ7</accession>
<dbReference type="AlphaFoldDB" id="A0A4Z2GFQ7"/>
<protein>
    <submittedName>
        <fullName evidence="1">Uncharacterized protein</fullName>
    </submittedName>
</protein>
<reference evidence="1 2" key="1">
    <citation type="submission" date="2019-03" db="EMBL/GenBank/DDBJ databases">
        <title>First draft genome of Liparis tanakae, snailfish: a comprehensive survey of snailfish specific genes.</title>
        <authorList>
            <person name="Kim W."/>
            <person name="Song I."/>
            <person name="Jeong J.-H."/>
            <person name="Kim D."/>
            <person name="Kim S."/>
            <person name="Ryu S."/>
            <person name="Song J.Y."/>
            <person name="Lee S.K."/>
        </authorList>
    </citation>
    <scope>NUCLEOTIDE SEQUENCE [LARGE SCALE GENOMIC DNA]</scope>
    <source>
        <tissue evidence="1">Muscle</tissue>
    </source>
</reference>
<dbReference type="EMBL" id="SRLO01000578">
    <property type="protein sequence ID" value="TNN51554.1"/>
    <property type="molecule type" value="Genomic_DNA"/>
</dbReference>
<keyword evidence="2" id="KW-1185">Reference proteome</keyword>
<evidence type="ECO:0000313" key="1">
    <source>
        <dbReference type="EMBL" id="TNN51554.1"/>
    </source>
</evidence>
<evidence type="ECO:0000313" key="2">
    <source>
        <dbReference type="Proteomes" id="UP000314294"/>
    </source>
</evidence>
<sequence>MDEAGGGWCCWLGNGPERTYVLMEAHTVFIDEHCQLREGRVADLMLPMNLKASKNAGKEPYDRLTEKIPPNNLERQTWDRHFEKCGKILFIG</sequence>
<proteinExistence type="predicted"/>
<name>A0A4Z2GFQ7_9TELE</name>
<dbReference type="Proteomes" id="UP000314294">
    <property type="component" value="Unassembled WGS sequence"/>
</dbReference>